<proteinExistence type="inferred from homology"/>
<reference evidence="3 4" key="1">
    <citation type="submission" date="2021-05" db="EMBL/GenBank/DDBJ databases">
        <title>Roseococcus sp. XZZS9, whole genome shotgun sequencing project.</title>
        <authorList>
            <person name="Zhao G."/>
            <person name="Shen L."/>
        </authorList>
    </citation>
    <scope>NUCLEOTIDE SEQUENCE [LARGE SCALE GENOMIC DNA]</scope>
    <source>
        <strain evidence="3 4">XZZS9</strain>
    </source>
</reference>
<feature type="chain" id="PRO_5044981032" evidence="2">
    <location>
        <begin position="22"/>
        <end position="484"/>
    </location>
</feature>
<dbReference type="PANTHER" id="PTHR30203:SF32">
    <property type="entry name" value="CATION EFFLUX SYSTEM PROTEIN CUSC"/>
    <property type="match status" value="1"/>
</dbReference>
<keyword evidence="4" id="KW-1185">Reference proteome</keyword>
<keyword evidence="2" id="KW-0812">Transmembrane</keyword>
<keyword evidence="2" id="KW-0472">Membrane</keyword>
<dbReference type="Pfam" id="PF02321">
    <property type="entry name" value="OEP"/>
    <property type="match status" value="2"/>
</dbReference>
<dbReference type="RefSeq" id="WP_213669473.1">
    <property type="nucleotide sequence ID" value="NZ_JAHCDA010000001.1"/>
</dbReference>
<dbReference type="PANTHER" id="PTHR30203">
    <property type="entry name" value="OUTER MEMBRANE CATION EFFLUX PROTEIN"/>
    <property type="match status" value="1"/>
</dbReference>
<evidence type="ECO:0000256" key="1">
    <source>
        <dbReference type="ARBA" id="ARBA00007613"/>
    </source>
</evidence>
<dbReference type="Proteomes" id="UP000766336">
    <property type="component" value="Unassembled WGS sequence"/>
</dbReference>
<evidence type="ECO:0000313" key="4">
    <source>
        <dbReference type="Proteomes" id="UP000766336"/>
    </source>
</evidence>
<keyword evidence="2" id="KW-0449">Lipoprotein</keyword>
<dbReference type="Gene3D" id="2.20.200.10">
    <property type="entry name" value="Outer membrane efflux proteins (OEP)"/>
    <property type="match status" value="1"/>
</dbReference>
<dbReference type="EMBL" id="JAHCDA010000001">
    <property type="protein sequence ID" value="MBS7810882.1"/>
    <property type="molecule type" value="Genomic_DNA"/>
</dbReference>
<evidence type="ECO:0000256" key="2">
    <source>
        <dbReference type="RuleBase" id="RU362097"/>
    </source>
</evidence>
<comment type="subcellular location">
    <subcellularLocation>
        <location evidence="2">Cell membrane</location>
        <topology evidence="2">Lipid-anchor</topology>
    </subcellularLocation>
</comment>
<keyword evidence="2" id="KW-1134">Transmembrane beta strand</keyword>
<evidence type="ECO:0000313" key="3">
    <source>
        <dbReference type="EMBL" id="MBS7810882.1"/>
    </source>
</evidence>
<dbReference type="NCBIfam" id="TIGR01845">
    <property type="entry name" value="outer_NodT"/>
    <property type="match status" value="1"/>
</dbReference>
<feature type="signal peptide" evidence="2">
    <location>
        <begin position="1"/>
        <end position="21"/>
    </location>
</feature>
<comment type="caution">
    <text evidence="3">The sequence shown here is derived from an EMBL/GenBank/DDBJ whole genome shotgun (WGS) entry which is preliminary data.</text>
</comment>
<dbReference type="Gene3D" id="1.20.1600.10">
    <property type="entry name" value="Outer membrane efflux proteins (OEP)"/>
    <property type="match status" value="1"/>
</dbReference>
<gene>
    <name evidence="3" type="ORF">KHU32_08025</name>
</gene>
<comment type="similarity">
    <text evidence="1 2">Belongs to the outer membrane factor (OMF) (TC 1.B.17) family.</text>
</comment>
<name>A0ABS5QB05_9PROT</name>
<sequence length="484" mass="51421">MRRSVLALPLAAVLLSGCSLIPDIARPAAPVPAAWPEGPAYRRPPAALPASANPAVEADAIGWRDVLRDPQLQRVVELALANNRDLRTAALNVAQAEAQYRVQRGGLFPQLGATGALSAQRSPSGFTPGGGAVTSRVWSGGIGFTSYEIDLFGRVRSLSQQSFQQYLGYDETRRASQISLIAQVANAWLALVGDRELLALTEQTLVNQQEALRLTQAGLDGGNATALALRQAQTSVETARASLAQYTRQQAQDLNALNLLVGTPVPAELLPTASLDSALVAEVPSGVDSAILIRRPDVLAAEHNLLAANANVGAARAAFFPSITLTANGGTASTSFNRLFAPGTGNWSFAPQINVPIFSAGVLQGSLDVAKVQTQLQVVEYERTIQTAFREVADVLAARGTYDTQIAAQTALAGAYADAFRLSMLRFRSGLDNYQAPLDSQRQLFTAQQELIALRVQRLQTLVTLYKALGGGWSETTRLTAANP</sequence>
<protein>
    <submittedName>
        <fullName evidence="3">Efflux transporter outer membrane subunit</fullName>
    </submittedName>
</protein>
<dbReference type="SUPFAM" id="SSF56954">
    <property type="entry name" value="Outer membrane efflux proteins (OEP)"/>
    <property type="match status" value="1"/>
</dbReference>
<keyword evidence="2" id="KW-0564">Palmitate</keyword>
<dbReference type="PROSITE" id="PS51257">
    <property type="entry name" value="PROKAR_LIPOPROTEIN"/>
    <property type="match status" value="1"/>
</dbReference>
<accession>A0ABS5QB05</accession>
<dbReference type="InterPro" id="IPR003423">
    <property type="entry name" value="OMP_efflux"/>
</dbReference>
<organism evidence="3 4">
    <name type="scientific">Roseococcus pinisoli</name>
    <dbReference type="NCBI Taxonomy" id="2835040"/>
    <lineage>
        <taxon>Bacteria</taxon>
        <taxon>Pseudomonadati</taxon>
        <taxon>Pseudomonadota</taxon>
        <taxon>Alphaproteobacteria</taxon>
        <taxon>Acetobacterales</taxon>
        <taxon>Roseomonadaceae</taxon>
        <taxon>Roseococcus</taxon>
    </lineage>
</organism>
<keyword evidence="2" id="KW-0732">Signal</keyword>
<dbReference type="InterPro" id="IPR010131">
    <property type="entry name" value="MdtP/NodT-like"/>
</dbReference>